<accession>A0ABT7J677</accession>
<name>A0ABT7J677_9ACTN</name>
<protein>
    <submittedName>
        <fullName evidence="1">Uncharacterized protein</fullName>
    </submittedName>
</protein>
<evidence type="ECO:0000313" key="1">
    <source>
        <dbReference type="EMBL" id="MDL2079048.1"/>
    </source>
</evidence>
<proteinExistence type="predicted"/>
<sequence>MPDLAHHPTAVTIGVGASGPPAAAARADVEDVILVEMDDKVSRAPNEVCFLDSPTGDQQ</sequence>
<organism evidence="1 2">
    <name type="scientific">Streptomyces fuscus</name>
    <dbReference type="NCBI Taxonomy" id="3048495"/>
    <lineage>
        <taxon>Bacteria</taxon>
        <taxon>Bacillati</taxon>
        <taxon>Actinomycetota</taxon>
        <taxon>Actinomycetes</taxon>
        <taxon>Kitasatosporales</taxon>
        <taxon>Streptomycetaceae</taxon>
        <taxon>Streptomyces</taxon>
    </lineage>
</organism>
<evidence type="ECO:0000313" key="2">
    <source>
        <dbReference type="Proteomes" id="UP001241926"/>
    </source>
</evidence>
<dbReference type="RefSeq" id="WP_285434369.1">
    <property type="nucleotide sequence ID" value="NZ_JASJUS010000020.1"/>
</dbReference>
<reference evidence="1 2" key="1">
    <citation type="submission" date="2023-05" db="EMBL/GenBank/DDBJ databases">
        <title>Streptomyces fuscus sp. nov., a brown-black pigment producing actinomyces isolated from dry sand of Sea duck farm.</title>
        <authorList>
            <person name="Xie J."/>
            <person name="Shen N."/>
        </authorList>
    </citation>
    <scope>NUCLEOTIDE SEQUENCE [LARGE SCALE GENOMIC DNA]</scope>
    <source>
        <strain evidence="1 2">GXMU-J15</strain>
    </source>
</reference>
<dbReference type="EMBL" id="JASJUS010000020">
    <property type="protein sequence ID" value="MDL2079048.1"/>
    <property type="molecule type" value="Genomic_DNA"/>
</dbReference>
<keyword evidence="2" id="KW-1185">Reference proteome</keyword>
<gene>
    <name evidence="1" type="ORF">QNN03_21670</name>
</gene>
<comment type="caution">
    <text evidence="1">The sequence shown here is derived from an EMBL/GenBank/DDBJ whole genome shotgun (WGS) entry which is preliminary data.</text>
</comment>
<dbReference type="Proteomes" id="UP001241926">
    <property type="component" value="Unassembled WGS sequence"/>
</dbReference>